<feature type="region of interest" description="Disordered" evidence="3">
    <location>
        <begin position="334"/>
        <end position="353"/>
    </location>
</feature>
<accession>A0ABR6X3M8</accession>
<dbReference type="Gene3D" id="2.40.30.170">
    <property type="match status" value="2"/>
</dbReference>
<proteinExistence type="predicted"/>
<protein>
    <submittedName>
        <fullName evidence="5">HlyD family efflux transporter periplasmic adaptor subunit</fullName>
    </submittedName>
</protein>
<dbReference type="PANTHER" id="PTHR32347:SF23">
    <property type="entry name" value="BLL5650 PROTEIN"/>
    <property type="match status" value="1"/>
</dbReference>
<comment type="caution">
    <text evidence="5">The sequence shown here is derived from an EMBL/GenBank/DDBJ whole genome shotgun (WGS) entry which is preliminary data.</text>
</comment>
<sequence length="676" mass="73098">MRSVLKFTAVHVALCLAFVVSASATADKPAASSYQRPVLFTGELQAADSVPIIVPTSNTSPVPIRYYVPEGSKVKSGDVILRIDTQGDTDIERLELEIVQNRERGLREAADLEVKTIEAERALITAQAALAKAKIDAALPKAQISALDYDKYQGELDRATRDFAVKQKALENAKEAVKRKLEDSDLAVKRLHIQIAFAKVQVAQSEVRASRDGVVIHGYDDWNGKRLDEGGHAQIGSVAGQIIGAGKLNVIAWVLEADRPFLQPGQELHMRFDAIPNSFTKGVIERIASAPEARAIWGKGRYFKTEIRLPDNLTYELQQGMSVAIETIKVQKNPVGKDSSSSQKAENAPSKITSSASVTAKNIAVPELTLEGEVLSRQSQVISPPTIRNVWNYNLVMLAAEGSHVKVGEPVAIFEANDAKTKLDTHRSSLKEKQRSIEKTTLDHAEAAKAADLAVSEAKSNAEKALRKASLPKELVKRIDYDKLVIERDLFTQLAGLSERQREAQQRARTAELRGLKSETAQLQQTISILEKGLNGLTVIAPRAGTVVHNVGFDDEKFAVGSRVFMGAAVANLADPDKIFVAAKVPEAQVSLVKIGQLVSVTTPGSNTQIAARISGFGPVFHGKSANQPMIVRDIEIEFDSLPKNLKPGTAVQVKLANQTAGAPALRPSAAVGAKK</sequence>
<name>A0ABR6X3M8_9BURK</name>
<evidence type="ECO:0000256" key="1">
    <source>
        <dbReference type="ARBA" id="ARBA00004196"/>
    </source>
</evidence>
<dbReference type="InterPro" id="IPR050465">
    <property type="entry name" value="UPF0194_transport"/>
</dbReference>
<organism evidence="5 6">
    <name type="scientific">Undibacterium seohonense</name>
    <dbReference type="NCBI Taxonomy" id="1344950"/>
    <lineage>
        <taxon>Bacteria</taxon>
        <taxon>Pseudomonadati</taxon>
        <taxon>Pseudomonadota</taxon>
        <taxon>Betaproteobacteria</taxon>
        <taxon>Burkholderiales</taxon>
        <taxon>Oxalobacteraceae</taxon>
        <taxon>Undibacterium</taxon>
    </lineage>
</organism>
<keyword evidence="2" id="KW-0175">Coiled coil</keyword>
<dbReference type="RefSeq" id="WP_186922487.1">
    <property type="nucleotide sequence ID" value="NZ_JACOFW010000007.1"/>
</dbReference>
<keyword evidence="4" id="KW-0732">Signal</keyword>
<evidence type="ECO:0000313" key="5">
    <source>
        <dbReference type="EMBL" id="MBC3807402.1"/>
    </source>
</evidence>
<evidence type="ECO:0000256" key="3">
    <source>
        <dbReference type="SAM" id="MobiDB-lite"/>
    </source>
</evidence>
<dbReference type="EMBL" id="JACOFW010000007">
    <property type="protein sequence ID" value="MBC3807402.1"/>
    <property type="molecule type" value="Genomic_DNA"/>
</dbReference>
<feature type="chain" id="PRO_5046735888" evidence="4">
    <location>
        <begin position="27"/>
        <end position="676"/>
    </location>
</feature>
<dbReference type="Proteomes" id="UP000648257">
    <property type="component" value="Unassembled WGS sequence"/>
</dbReference>
<reference evidence="5 6" key="1">
    <citation type="submission" date="2020-08" db="EMBL/GenBank/DDBJ databases">
        <title>Novel species isolated from subtropical streams in China.</title>
        <authorList>
            <person name="Lu H."/>
        </authorList>
    </citation>
    <scope>NUCLEOTIDE SEQUENCE [LARGE SCALE GENOMIC DNA]</scope>
    <source>
        <strain evidence="5 6">KACC 16656</strain>
    </source>
</reference>
<comment type="subcellular location">
    <subcellularLocation>
        <location evidence="1">Cell envelope</location>
    </subcellularLocation>
</comment>
<dbReference type="PANTHER" id="PTHR32347">
    <property type="entry name" value="EFFLUX SYSTEM COMPONENT YKNX-RELATED"/>
    <property type="match status" value="1"/>
</dbReference>
<evidence type="ECO:0000256" key="4">
    <source>
        <dbReference type="SAM" id="SignalP"/>
    </source>
</evidence>
<feature type="compositionally biased region" description="Polar residues" evidence="3">
    <location>
        <begin position="338"/>
        <end position="353"/>
    </location>
</feature>
<keyword evidence="6" id="KW-1185">Reference proteome</keyword>
<gene>
    <name evidence="5" type="ORF">H8K52_08595</name>
</gene>
<feature type="signal peptide" evidence="4">
    <location>
        <begin position="1"/>
        <end position="26"/>
    </location>
</feature>
<evidence type="ECO:0000256" key="2">
    <source>
        <dbReference type="ARBA" id="ARBA00023054"/>
    </source>
</evidence>
<evidence type="ECO:0000313" key="6">
    <source>
        <dbReference type="Proteomes" id="UP000648257"/>
    </source>
</evidence>